<dbReference type="EMBL" id="PDKW01000037">
    <property type="protein sequence ID" value="PGH59080.1"/>
    <property type="molecule type" value="Genomic_DNA"/>
</dbReference>
<name>A0A2B8BMV0_9PROT</name>
<proteinExistence type="predicted"/>
<protein>
    <recommendedName>
        <fullName evidence="4">Phasin domain-containing protein</fullName>
    </recommendedName>
</protein>
<evidence type="ECO:0008006" key="4">
    <source>
        <dbReference type="Google" id="ProtNLM"/>
    </source>
</evidence>
<reference evidence="3" key="1">
    <citation type="submission" date="2017-10" db="EMBL/GenBank/DDBJ databases">
        <authorList>
            <person name="Kravchenko I.K."/>
            <person name="Grouzdev D.S."/>
        </authorList>
    </citation>
    <scope>NUCLEOTIDE SEQUENCE [LARGE SCALE GENOMIC DNA]</scope>
    <source>
        <strain evidence="3">B2</strain>
    </source>
</reference>
<accession>A0A2B8BMV0</accession>
<gene>
    <name evidence="2" type="ORF">CRT60_03625</name>
</gene>
<feature type="region of interest" description="Disordered" evidence="1">
    <location>
        <begin position="1"/>
        <end position="70"/>
    </location>
</feature>
<feature type="compositionally biased region" description="Low complexity" evidence="1">
    <location>
        <begin position="1"/>
        <end position="14"/>
    </location>
</feature>
<dbReference type="Proteomes" id="UP000225379">
    <property type="component" value="Unassembled WGS sequence"/>
</dbReference>
<keyword evidence="3" id="KW-1185">Reference proteome</keyword>
<organism evidence="2 3">
    <name type="scientific">Azospirillum palustre</name>
    <dbReference type="NCBI Taxonomy" id="2044885"/>
    <lineage>
        <taxon>Bacteria</taxon>
        <taxon>Pseudomonadati</taxon>
        <taxon>Pseudomonadota</taxon>
        <taxon>Alphaproteobacteria</taxon>
        <taxon>Rhodospirillales</taxon>
        <taxon>Azospirillaceae</taxon>
        <taxon>Azospirillum</taxon>
    </lineage>
</organism>
<evidence type="ECO:0000313" key="2">
    <source>
        <dbReference type="EMBL" id="PGH59080.1"/>
    </source>
</evidence>
<sequence>MDDGTQPTPTTRPTIRSASDEIPAGKDASKGATIRSASEEHAPKAGRGFGQQPRPWPPTLPGTSGNQGFPETVQAAGQRFNRAFNQGLDSGSGQATALGGALMAGYGTAFSEAVSFMNQAVERQNEMMGSMLKARGPQDIVTAGHRYLLGGWLAFFEVNVRVAQAASRLTQDAKHNAPHPDA</sequence>
<dbReference type="AlphaFoldDB" id="A0A2B8BMV0"/>
<dbReference type="RefSeq" id="WP_098735072.1">
    <property type="nucleotide sequence ID" value="NZ_PDKW01000037.1"/>
</dbReference>
<dbReference type="OrthoDB" id="7304056at2"/>
<evidence type="ECO:0000256" key="1">
    <source>
        <dbReference type="SAM" id="MobiDB-lite"/>
    </source>
</evidence>
<comment type="caution">
    <text evidence="2">The sequence shown here is derived from an EMBL/GenBank/DDBJ whole genome shotgun (WGS) entry which is preliminary data.</text>
</comment>
<evidence type="ECO:0000313" key="3">
    <source>
        <dbReference type="Proteomes" id="UP000225379"/>
    </source>
</evidence>